<keyword evidence="2" id="KW-1185">Reference proteome</keyword>
<sequence>MASLQAQKRALRKAMSSSLSKATPEDYQSQSRKITETLLLAPWFRTSDTVSCFLSMPTGEVDTSMLVAEILRAAKTLFVPKVDVAKPGHMDFLKIYGEDDLQTLPGGVWGIREPSYDWKGTPRMNAVDPRSDPLDLILVPGVAFDSTLSRLGHGKGYYDQFISSYTEFAASRGKRRPMLVALALRQQILENGEVPVGEHDWKMDAIVSPDGVIANSSSSFGRSI</sequence>
<gene>
    <name evidence="1" type="ORF">BV25DRAFT_1905219</name>
</gene>
<reference evidence="1" key="2">
    <citation type="journal article" date="2022" name="New Phytol.">
        <title>Evolutionary transition to the ectomycorrhizal habit in the genomes of a hyperdiverse lineage of mushroom-forming fungi.</title>
        <authorList>
            <person name="Looney B."/>
            <person name="Miyauchi S."/>
            <person name="Morin E."/>
            <person name="Drula E."/>
            <person name="Courty P.E."/>
            <person name="Kohler A."/>
            <person name="Kuo A."/>
            <person name="LaButti K."/>
            <person name="Pangilinan J."/>
            <person name="Lipzen A."/>
            <person name="Riley R."/>
            <person name="Andreopoulos W."/>
            <person name="He G."/>
            <person name="Johnson J."/>
            <person name="Nolan M."/>
            <person name="Tritt A."/>
            <person name="Barry K.W."/>
            <person name="Grigoriev I.V."/>
            <person name="Nagy L.G."/>
            <person name="Hibbett D."/>
            <person name="Henrissat B."/>
            <person name="Matheny P.B."/>
            <person name="Labbe J."/>
            <person name="Martin F.M."/>
        </authorList>
    </citation>
    <scope>NUCLEOTIDE SEQUENCE</scope>
    <source>
        <strain evidence="1">HHB10654</strain>
    </source>
</reference>
<evidence type="ECO:0000313" key="2">
    <source>
        <dbReference type="Proteomes" id="UP000814140"/>
    </source>
</evidence>
<evidence type="ECO:0000313" key="1">
    <source>
        <dbReference type="EMBL" id="KAI0067355.1"/>
    </source>
</evidence>
<comment type="caution">
    <text evidence="1">The sequence shown here is derived from an EMBL/GenBank/DDBJ whole genome shotgun (WGS) entry which is preliminary data.</text>
</comment>
<dbReference type="EMBL" id="MU277190">
    <property type="protein sequence ID" value="KAI0067355.1"/>
    <property type="molecule type" value="Genomic_DNA"/>
</dbReference>
<protein>
    <submittedName>
        <fullName evidence="1">5-formyltetrahydrofolate cyclo-ligase</fullName>
    </submittedName>
</protein>
<name>A0ACB8TG20_9AGAM</name>
<proteinExistence type="predicted"/>
<organism evidence="1 2">
    <name type="scientific">Artomyces pyxidatus</name>
    <dbReference type="NCBI Taxonomy" id="48021"/>
    <lineage>
        <taxon>Eukaryota</taxon>
        <taxon>Fungi</taxon>
        <taxon>Dikarya</taxon>
        <taxon>Basidiomycota</taxon>
        <taxon>Agaricomycotina</taxon>
        <taxon>Agaricomycetes</taxon>
        <taxon>Russulales</taxon>
        <taxon>Auriscalpiaceae</taxon>
        <taxon>Artomyces</taxon>
    </lineage>
</organism>
<accession>A0ACB8TG20</accession>
<dbReference type="Proteomes" id="UP000814140">
    <property type="component" value="Unassembled WGS sequence"/>
</dbReference>
<reference evidence="1" key="1">
    <citation type="submission" date="2021-03" db="EMBL/GenBank/DDBJ databases">
        <authorList>
            <consortium name="DOE Joint Genome Institute"/>
            <person name="Ahrendt S."/>
            <person name="Looney B.P."/>
            <person name="Miyauchi S."/>
            <person name="Morin E."/>
            <person name="Drula E."/>
            <person name="Courty P.E."/>
            <person name="Chicoki N."/>
            <person name="Fauchery L."/>
            <person name="Kohler A."/>
            <person name="Kuo A."/>
            <person name="Labutti K."/>
            <person name="Pangilinan J."/>
            <person name="Lipzen A."/>
            <person name="Riley R."/>
            <person name="Andreopoulos W."/>
            <person name="He G."/>
            <person name="Johnson J."/>
            <person name="Barry K.W."/>
            <person name="Grigoriev I.V."/>
            <person name="Nagy L."/>
            <person name="Hibbett D."/>
            <person name="Henrissat B."/>
            <person name="Matheny P.B."/>
            <person name="Labbe J."/>
            <person name="Martin F."/>
        </authorList>
    </citation>
    <scope>NUCLEOTIDE SEQUENCE</scope>
    <source>
        <strain evidence="1">HHB10654</strain>
    </source>
</reference>